<name>A0ABW0IL91_9BACT</name>
<dbReference type="InterPro" id="IPR008754">
    <property type="entry name" value="Peptidase_M43"/>
</dbReference>
<evidence type="ECO:0000313" key="11">
    <source>
        <dbReference type="EMBL" id="MFC5413088.1"/>
    </source>
</evidence>
<evidence type="ECO:0000256" key="5">
    <source>
        <dbReference type="ARBA" id="ARBA00022801"/>
    </source>
</evidence>
<keyword evidence="5" id="KW-0378">Hydrolase</keyword>
<protein>
    <submittedName>
        <fullName evidence="11">M43 family zinc metalloprotease</fullName>
    </submittedName>
</protein>
<evidence type="ECO:0000256" key="3">
    <source>
        <dbReference type="ARBA" id="ARBA00022723"/>
    </source>
</evidence>
<dbReference type="Proteomes" id="UP001596106">
    <property type="component" value="Unassembled WGS sequence"/>
</dbReference>
<dbReference type="InterPro" id="IPR013783">
    <property type="entry name" value="Ig-like_fold"/>
</dbReference>
<dbReference type="PROSITE" id="PS50093">
    <property type="entry name" value="PKD"/>
    <property type="match status" value="1"/>
</dbReference>
<evidence type="ECO:0000256" key="4">
    <source>
        <dbReference type="ARBA" id="ARBA00022729"/>
    </source>
</evidence>
<keyword evidence="12" id="KW-1185">Reference proteome</keyword>
<dbReference type="PANTHER" id="PTHR47466:SF1">
    <property type="entry name" value="METALLOPROTEASE MEP1 (AFU_ORTHOLOGUE AFUA_1G07730)-RELATED"/>
    <property type="match status" value="1"/>
</dbReference>
<dbReference type="InterPro" id="IPR026444">
    <property type="entry name" value="Secre_tail"/>
</dbReference>
<accession>A0ABW0IL91</accession>
<dbReference type="CDD" id="cd00146">
    <property type="entry name" value="PKD"/>
    <property type="match status" value="1"/>
</dbReference>
<dbReference type="Gene3D" id="2.60.40.10">
    <property type="entry name" value="Immunoglobulins"/>
    <property type="match status" value="1"/>
</dbReference>
<evidence type="ECO:0000259" key="10">
    <source>
        <dbReference type="PROSITE" id="PS50093"/>
    </source>
</evidence>
<keyword evidence="2" id="KW-0645">Protease</keyword>
<keyword evidence="8" id="KW-1015">Disulfide bond</keyword>
<dbReference type="PANTHER" id="PTHR47466">
    <property type="match status" value="1"/>
</dbReference>
<keyword evidence="3" id="KW-0479">Metal-binding</keyword>
<sequence length="804" mass="87127">MFKRILFSLGALTCTLSTLVAQNIPAWQKLASQPAREQCATMQMDSAIRAKFPTEMGTRAAFEKTLQERIEQIQKLERTGRLADAVLTIPVIVHVVHAGETVGTGRNISEAQVKSQLETLNEDFRRKVGTRGFNDNPNGADIEIEFCLAAINPSGGTMAERGIDRINGASNFGKSSWSKADIDGVLKPNTYWDPEKYFNIWVVDFAPTDDRLLGYAQFPSQSTLTGLSPNMGAGSTDGVVIRYQSFGNAEKGNFPVMQAPYNLGRTLTHEVGHWLGLIHIWGDANCGNDFVDDTPTQASESRGCMKGRVSCGGTNMVENYMDYSDDACFNVFTRGQKTRMRAVMQFAVRRANLVNSNVCGTSVVSRPTSNFRAENVKVLLGAQVRFTDLSTNFPTSWQWTFEGGSPSTSSEQNPVVTYATAGKFKVTLVTANSAGSSAPVVREQYIEVLNVGLCADQTNFSGTRTVLRQPGGTGYVAGQNSRKTRAVSEFFENSLGYNNMHAASLRFGVAKAAKGAETEAVVTVMVWNARGFQSGPGAVLETKDVPLRTILDDVANNRATNVVFERNVPLSGLPFHIGIALNYVAGDTVALVTTRDGESLTGTSWEQNAAGEWERYRIRQGLNVSHDITANVGMKPSVQITASSQFVGPGEAVTLNARGASIFSWTGQNLSTTLGAQVIARPTATTSYTVTGSGLDLCSTTATARIFVRPGTVTEVPTNQPDQALMITPNPSDGLTTLSFRNSSRGVLTVSVRNVAGVEVLKQQFQKTDDGFERNLDLRTMAGGLYLVEVRIGTQVVRKKIVKY</sequence>
<dbReference type="InterPro" id="IPR035986">
    <property type="entry name" value="PKD_dom_sf"/>
</dbReference>
<dbReference type="Pfam" id="PF00801">
    <property type="entry name" value="PKD"/>
    <property type="match status" value="1"/>
</dbReference>
<keyword evidence="6" id="KW-0862">Zinc</keyword>
<reference evidence="12" key="1">
    <citation type="journal article" date="2019" name="Int. J. Syst. Evol. Microbiol.">
        <title>The Global Catalogue of Microorganisms (GCM) 10K type strain sequencing project: providing services to taxonomists for standard genome sequencing and annotation.</title>
        <authorList>
            <consortium name="The Broad Institute Genomics Platform"/>
            <consortium name="The Broad Institute Genome Sequencing Center for Infectious Disease"/>
            <person name="Wu L."/>
            <person name="Ma J."/>
        </authorList>
    </citation>
    <scope>NUCLEOTIDE SEQUENCE [LARGE SCALE GENOMIC DNA]</scope>
    <source>
        <strain evidence="12">CCUG 55250</strain>
    </source>
</reference>
<evidence type="ECO:0000256" key="6">
    <source>
        <dbReference type="ARBA" id="ARBA00022833"/>
    </source>
</evidence>
<keyword evidence="7 11" id="KW-0482">Metalloprotease</keyword>
<feature type="chain" id="PRO_5046085546" evidence="9">
    <location>
        <begin position="22"/>
        <end position="804"/>
    </location>
</feature>
<evidence type="ECO:0000256" key="1">
    <source>
        <dbReference type="ARBA" id="ARBA00008721"/>
    </source>
</evidence>
<dbReference type="GO" id="GO:0008237">
    <property type="term" value="F:metallopeptidase activity"/>
    <property type="evidence" value="ECO:0007669"/>
    <property type="project" value="UniProtKB-KW"/>
</dbReference>
<dbReference type="EMBL" id="JBHSMA010000020">
    <property type="protein sequence ID" value="MFC5413088.1"/>
    <property type="molecule type" value="Genomic_DNA"/>
</dbReference>
<keyword evidence="4 9" id="KW-0732">Signal</keyword>
<proteinExistence type="inferred from homology"/>
<evidence type="ECO:0000256" key="2">
    <source>
        <dbReference type="ARBA" id="ARBA00022670"/>
    </source>
</evidence>
<dbReference type="SUPFAM" id="SSF49299">
    <property type="entry name" value="PKD domain"/>
    <property type="match status" value="1"/>
</dbReference>
<dbReference type="NCBIfam" id="TIGR04183">
    <property type="entry name" value="Por_Secre_tail"/>
    <property type="match status" value="1"/>
</dbReference>
<dbReference type="CDD" id="cd04275">
    <property type="entry name" value="ZnMc_pappalysin_like"/>
    <property type="match status" value="1"/>
</dbReference>
<feature type="domain" description="PKD" evidence="10">
    <location>
        <begin position="367"/>
        <end position="453"/>
    </location>
</feature>
<dbReference type="RefSeq" id="WP_379851272.1">
    <property type="nucleotide sequence ID" value="NZ_JBHSMA010000020.1"/>
</dbReference>
<dbReference type="Pfam" id="PF05572">
    <property type="entry name" value="Peptidase_M43"/>
    <property type="match status" value="1"/>
</dbReference>
<dbReference type="InterPro" id="IPR000601">
    <property type="entry name" value="PKD_dom"/>
</dbReference>
<organism evidence="11 12">
    <name type="scientific">Larkinella bovis</name>
    <dbReference type="NCBI Taxonomy" id="683041"/>
    <lineage>
        <taxon>Bacteria</taxon>
        <taxon>Pseudomonadati</taxon>
        <taxon>Bacteroidota</taxon>
        <taxon>Cytophagia</taxon>
        <taxon>Cytophagales</taxon>
        <taxon>Spirosomataceae</taxon>
        <taxon>Larkinella</taxon>
    </lineage>
</organism>
<dbReference type="Gene3D" id="3.40.390.10">
    <property type="entry name" value="Collagenase (Catalytic Domain)"/>
    <property type="match status" value="1"/>
</dbReference>
<dbReference type="InterPro" id="IPR024079">
    <property type="entry name" value="MetalloPept_cat_dom_sf"/>
</dbReference>
<comment type="similarity">
    <text evidence="1">Belongs to the peptidase M43B family.</text>
</comment>
<comment type="caution">
    <text evidence="11">The sequence shown here is derived from an EMBL/GenBank/DDBJ whole genome shotgun (WGS) entry which is preliminary data.</text>
</comment>
<dbReference type="InterPro" id="IPR022409">
    <property type="entry name" value="PKD/Chitinase_dom"/>
</dbReference>
<evidence type="ECO:0000256" key="7">
    <source>
        <dbReference type="ARBA" id="ARBA00023049"/>
    </source>
</evidence>
<feature type="signal peptide" evidence="9">
    <location>
        <begin position="1"/>
        <end position="21"/>
    </location>
</feature>
<dbReference type="Pfam" id="PF18962">
    <property type="entry name" value="Por_Secre_tail"/>
    <property type="match status" value="1"/>
</dbReference>
<evidence type="ECO:0000256" key="8">
    <source>
        <dbReference type="ARBA" id="ARBA00023157"/>
    </source>
</evidence>
<gene>
    <name evidence="11" type="ORF">ACFPMF_27445</name>
</gene>
<evidence type="ECO:0000256" key="9">
    <source>
        <dbReference type="SAM" id="SignalP"/>
    </source>
</evidence>
<dbReference type="SUPFAM" id="SSF55486">
    <property type="entry name" value="Metalloproteases ('zincins'), catalytic domain"/>
    <property type="match status" value="1"/>
</dbReference>
<dbReference type="SMART" id="SM00089">
    <property type="entry name" value="PKD"/>
    <property type="match status" value="2"/>
</dbReference>
<evidence type="ECO:0000313" key="12">
    <source>
        <dbReference type="Proteomes" id="UP001596106"/>
    </source>
</evidence>